<evidence type="ECO:0000313" key="9">
    <source>
        <dbReference type="Proteomes" id="UP001054889"/>
    </source>
</evidence>
<keyword evidence="1 5" id="KW-0479">Metal-binding</keyword>
<dbReference type="Pfam" id="PF25512">
    <property type="entry name" value="zf-CCCH_AtC3H23"/>
    <property type="match status" value="1"/>
</dbReference>
<comment type="caution">
    <text evidence="8">The sequence shown here is derived from an EMBL/GenBank/DDBJ whole genome shotgun (WGS) entry which is preliminary data.</text>
</comment>
<dbReference type="EMBL" id="BQKI01000018">
    <property type="protein sequence ID" value="GJN10742.1"/>
    <property type="molecule type" value="Genomic_DNA"/>
</dbReference>
<dbReference type="PROSITE" id="PS50103">
    <property type="entry name" value="ZF_C3H1"/>
    <property type="match status" value="1"/>
</dbReference>
<evidence type="ECO:0000256" key="3">
    <source>
        <dbReference type="ARBA" id="ARBA00022833"/>
    </source>
</evidence>
<evidence type="ECO:0000256" key="6">
    <source>
        <dbReference type="SAM" id="MobiDB-lite"/>
    </source>
</evidence>
<dbReference type="AlphaFoldDB" id="A0AAV5DJN8"/>
<dbReference type="InterPro" id="IPR057444">
    <property type="entry name" value="Znf-CCCH_AtC3H23-like"/>
</dbReference>
<evidence type="ECO:0000313" key="8">
    <source>
        <dbReference type="EMBL" id="GJN10742.1"/>
    </source>
</evidence>
<evidence type="ECO:0000256" key="1">
    <source>
        <dbReference type="ARBA" id="ARBA00022723"/>
    </source>
</evidence>
<reference evidence="8" key="2">
    <citation type="submission" date="2021-12" db="EMBL/GenBank/DDBJ databases">
        <title>Resequencing data analysis of finger millet.</title>
        <authorList>
            <person name="Hatakeyama M."/>
            <person name="Aluri S."/>
            <person name="Balachadran M.T."/>
            <person name="Sivarajan S.R."/>
            <person name="Poveda L."/>
            <person name="Shimizu-Inatsugi R."/>
            <person name="Schlapbach R."/>
            <person name="Sreeman S.M."/>
            <person name="Shimizu K.K."/>
        </authorList>
    </citation>
    <scope>NUCLEOTIDE SEQUENCE</scope>
</reference>
<gene>
    <name evidence="8" type="primary">ga28861</name>
    <name evidence="8" type="ORF">PR202_ga28861</name>
</gene>
<proteinExistence type="predicted"/>
<dbReference type="PANTHER" id="PTHR14493:SF146">
    <property type="entry name" value="OS07G0668600 PROTEIN"/>
    <property type="match status" value="1"/>
</dbReference>
<feature type="domain" description="C3H1-type" evidence="7">
    <location>
        <begin position="73"/>
        <end position="103"/>
    </location>
</feature>
<feature type="zinc finger region" description="C3H1-type" evidence="5">
    <location>
        <begin position="73"/>
        <end position="103"/>
    </location>
</feature>
<evidence type="ECO:0000256" key="5">
    <source>
        <dbReference type="PROSITE-ProRule" id="PRU00723"/>
    </source>
</evidence>
<evidence type="ECO:0000256" key="2">
    <source>
        <dbReference type="ARBA" id="ARBA00022771"/>
    </source>
</evidence>
<dbReference type="Proteomes" id="UP001054889">
    <property type="component" value="Unassembled WGS sequence"/>
</dbReference>
<name>A0AAV5DJN8_ELECO</name>
<keyword evidence="2 5" id="KW-0863">Zinc-finger</keyword>
<organism evidence="8 9">
    <name type="scientific">Eleusine coracana subsp. coracana</name>
    <dbReference type="NCBI Taxonomy" id="191504"/>
    <lineage>
        <taxon>Eukaryota</taxon>
        <taxon>Viridiplantae</taxon>
        <taxon>Streptophyta</taxon>
        <taxon>Embryophyta</taxon>
        <taxon>Tracheophyta</taxon>
        <taxon>Spermatophyta</taxon>
        <taxon>Magnoliopsida</taxon>
        <taxon>Liliopsida</taxon>
        <taxon>Poales</taxon>
        <taxon>Poaceae</taxon>
        <taxon>PACMAD clade</taxon>
        <taxon>Chloridoideae</taxon>
        <taxon>Cynodonteae</taxon>
        <taxon>Eleusininae</taxon>
        <taxon>Eleusine</taxon>
    </lineage>
</organism>
<dbReference type="PANTHER" id="PTHR14493">
    <property type="entry name" value="UNKEMPT FAMILY MEMBER"/>
    <property type="match status" value="1"/>
</dbReference>
<protein>
    <recommendedName>
        <fullName evidence="7">C3H1-type domain-containing protein</fullName>
    </recommendedName>
</protein>
<keyword evidence="9" id="KW-1185">Reference proteome</keyword>
<feature type="region of interest" description="Disordered" evidence="6">
    <location>
        <begin position="225"/>
        <end position="259"/>
    </location>
</feature>
<feature type="compositionally biased region" description="Low complexity" evidence="6">
    <location>
        <begin position="225"/>
        <end position="243"/>
    </location>
</feature>
<keyword evidence="4" id="KW-0238">DNA-binding</keyword>
<dbReference type="GO" id="GO:0003677">
    <property type="term" value="F:DNA binding"/>
    <property type="evidence" value="ECO:0007669"/>
    <property type="project" value="UniProtKB-KW"/>
</dbReference>
<accession>A0AAV5DJN8</accession>
<keyword evidence="3 5" id="KW-0862">Zinc</keyword>
<dbReference type="GO" id="GO:0008270">
    <property type="term" value="F:zinc ion binding"/>
    <property type="evidence" value="ECO:0007669"/>
    <property type="project" value="UniProtKB-KW"/>
</dbReference>
<reference evidence="8" key="1">
    <citation type="journal article" date="2018" name="DNA Res.">
        <title>Multiple hybrid de novo genome assembly of finger millet, an orphan allotetraploid crop.</title>
        <authorList>
            <person name="Hatakeyama M."/>
            <person name="Aluri S."/>
            <person name="Balachadran M.T."/>
            <person name="Sivarajan S.R."/>
            <person name="Patrignani A."/>
            <person name="Gruter S."/>
            <person name="Poveda L."/>
            <person name="Shimizu-Inatsugi R."/>
            <person name="Baeten J."/>
            <person name="Francoijs K.J."/>
            <person name="Nataraja K.N."/>
            <person name="Reddy Y.A.N."/>
            <person name="Phadnis S."/>
            <person name="Ravikumar R.L."/>
            <person name="Schlapbach R."/>
            <person name="Sreeman S.M."/>
            <person name="Shimizu K.K."/>
        </authorList>
    </citation>
    <scope>NUCLEOTIDE SEQUENCE</scope>
</reference>
<dbReference type="InterPro" id="IPR045234">
    <property type="entry name" value="Unkempt-like"/>
</dbReference>
<dbReference type="InterPro" id="IPR000571">
    <property type="entry name" value="Znf_CCCH"/>
</dbReference>
<evidence type="ECO:0000256" key="4">
    <source>
        <dbReference type="ARBA" id="ARBA00023125"/>
    </source>
</evidence>
<sequence length="273" mass="30125">MAMALATNGGVVPEGNSSWPHQGHRLWASMSEAFWVYEYKVRRCPNAGSHDWRLCPYAHPGERARRRDPRRYPYLAVPCPNHHNRAGTSCPRGLYCRYAHGVFELWLHPKRFRTRMCDAGTRCARRICFFAHCPAQQRRGDDGDRAAMAPLFQGEPSMPPYIVHQYLPLPPSSSSSQLRPSWRPRAVDVVEAAALPPRRPLDNIGASLSSSSSASTAVVATLASSSADCSGSSSSAGSSISSSLRAVQDPDSDDDDHPFFDSILDGLERLIME</sequence>
<evidence type="ECO:0000259" key="7">
    <source>
        <dbReference type="PROSITE" id="PS50103"/>
    </source>
</evidence>